<dbReference type="EMBL" id="FOOT01000003">
    <property type="protein sequence ID" value="SFG62116.1"/>
    <property type="molecule type" value="Genomic_DNA"/>
</dbReference>
<protein>
    <submittedName>
        <fullName evidence="1">Erythromycin esterase homolog</fullName>
    </submittedName>
</protein>
<proteinExistence type="predicted"/>
<dbReference type="Pfam" id="PF05139">
    <property type="entry name" value="Erythro_esteras"/>
    <property type="match status" value="1"/>
</dbReference>
<dbReference type="GO" id="GO:0046677">
    <property type="term" value="P:response to antibiotic"/>
    <property type="evidence" value="ECO:0007669"/>
    <property type="project" value="InterPro"/>
</dbReference>
<dbReference type="Proteomes" id="UP000198724">
    <property type="component" value="Unassembled WGS sequence"/>
</dbReference>
<reference evidence="2" key="1">
    <citation type="submission" date="2016-10" db="EMBL/GenBank/DDBJ databases">
        <authorList>
            <person name="Varghese N."/>
            <person name="Submissions S."/>
        </authorList>
    </citation>
    <scope>NUCLEOTIDE SEQUENCE [LARGE SCALE GENOMIC DNA]</scope>
    <source>
        <strain evidence="2">LP51</strain>
    </source>
</reference>
<dbReference type="AlphaFoldDB" id="A0A1I2TI05"/>
<dbReference type="InterPro" id="IPR007815">
    <property type="entry name" value="Emycin_Estase"/>
</dbReference>
<dbReference type="STRING" id="1436961.SAMN05421739_10353"/>
<gene>
    <name evidence="1" type="ORF">SAMN05421739_10353</name>
</gene>
<dbReference type="Gene3D" id="1.20.1440.30">
    <property type="entry name" value="Biosynthetic Protein domain"/>
    <property type="match status" value="1"/>
</dbReference>
<dbReference type="Gene3D" id="3.40.1660.10">
    <property type="entry name" value="EreA-like (biosynthetic domain)"/>
    <property type="match status" value="1"/>
</dbReference>
<dbReference type="PANTHER" id="PTHR31299">
    <property type="entry name" value="ESTERASE, PUTATIVE (AFU_ORTHOLOGUE AFUA_1G05850)-RELATED"/>
    <property type="match status" value="1"/>
</dbReference>
<evidence type="ECO:0000313" key="1">
    <source>
        <dbReference type="EMBL" id="SFG62116.1"/>
    </source>
</evidence>
<dbReference type="OrthoDB" id="9810066at2"/>
<dbReference type="PANTHER" id="PTHR31299:SF0">
    <property type="entry name" value="ESTERASE, PUTATIVE (AFU_ORTHOLOGUE AFUA_1G05850)-RELATED"/>
    <property type="match status" value="1"/>
</dbReference>
<dbReference type="InterPro" id="IPR052036">
    <property type="entry name" value="Hydrolase/PRTase-associated"/>
</dbReference>
<dbReference type="Gene3D" id="3.30.1870.10">
    <property type="entry name" value="EreA-like, domain 2"/>
    <property type="match status" value="1"/>
</dbReference>
<sequence>MRRAALPILLFILFVFHDLRAQKPLAALPELQNAKVIAVGESAHRVPAFVKYRAELFKEFVHRGMTKTLLVETNYSAATVINEYIWGANSSEPDSVIDKGLYGIYAGSEMADLIQWMRDYNHDRPAAEKLSIKGIDAQSAKVATGVVETFLRDKDPNFEKAIPLNGLALLKELGASRNYNIKRLPKEEQEKIEKTVLALRALVNKHGSTHPTMHLHQRVIEQALAFEKANPFNFTNIRDANMAELVLEHLKHEDKPVFLWAHNGHVAKSKSGWYKPIGHHLKKLLPAEYVAVGLDFREGEIRNTYRTGTTTFEPLKDPDWIGNNINYAGEEPILINMKDFKNLTIRDIGAGNGTYKTKSNKSFDYLVYFKTASPN</sequence>
<dbReference type="SUPFAM" id="SSF159501">
    <property type="entry name" value="EreA/ChaN-like"/>
    <property type="match status" value="1"/>
</dbReference>
<keyword evidence="2" id="KW-1185">Reference proteome</keyword>
<organism evidence="1 2">
    <name type="scientific">Pontibacter chinhatensis</name>
    <dbReference type="NCBI Taxonomy" id="1436961"/>
    <lineage>
        <taxon>Bacteria</taxon>
        <taxon>Pseudomonadati</taxon>
        <taxon>Bacteroidota</taxon>
        <taxon>Cytophagia</taxon>
        <taxon>Cytophagales</taxon>
        <taxon>Hymenobacteraceae</taxon>
        <taxon>Pontibacter</taxon>
    </lineage>
</organism>
<dbReference type="RefSeq" id="WP_092100489.1">
    <property type="nucleotide sequence ID" value="NZ_FOOT01000003.1"/>
</dbReference>
<dbReference type="CDD" id="cd14728">
    <property type="entry name" value="Ere-like"/>
    <property type="match status" value="1"/>
</dbReference>
<accession>A0A1I2TI05</accession>
<evidence type="ECO:0000313" key="2">
    <source>
        <dbReference type="Proteomes" id="UP000198724"/>
    </source>
</evidence>
<name>A0A1I2TI05_9BACT</name>